<dbReference type="AlphaFoldDB" id="A0A7J8ET92"/>
<keyword evidence="1" id="KW-0675">Receptor</keyword>
<protein>
    <submittedName>
        <fullName evidence="1">Purinergic receptor P2Y2</fullName>
    </submittedName>
</protein>
<dbReference type="Proteomes" id="UP000550707">
    <property type="component" value="Unassembled WGS sequence"/>
</dbReference>
<comment type="caution">
    <text evidence="1">The sequence shown here is derived from an EMBL/GenBank/DDBJ whole genome shotgun (WGS) entry which is preliminary data.</text>
</comment>
<proteinExistence type="predicted"/>
<reference evidence="1 2" key="1">
    <citation type="journal article" date="2020" name="Nature">
        <title>Six reference-quality genomes reveal evolution of bat adaptations.</title>
        <authorList>
            <person name="Jebb D."/>
            <person name="Huang Z."/>
            <person name="Pippel M."/>
            <person name="Hughes G.M."/>
            <person name="Lavrichenko K."/>
            <person name="Devanna P."/>
            <person name="Winkler S."/>
            <person name="Jermiin L.S."/>
            <person name="Skirmuntt E.C."/>
            <person name="Katzourakis A."/>
            <person name="Burkitt-Gray L."/>
            <person name="Ray D.A."/>
            <person name="Sullivan K.A.M."/>
            <person name="Roscito J.G."/>
            <person name="Kirilenko B.M."/>
            <person name="Davalos L.M."/>
            <person name="Corthals A.P."/>
            <person name="Power M.L."/>
            <person name="Jones G."/>
            <person name="Ransome R.D."/>
            <person name="Dechmann D.K.N."/>
            <person name="Locatelli A.G."/>
            <person name="Puechmaille S.J."/>
            <person name="Fedrigo O."/>
            <person name="Jarvis E.D."/>
            <person name="Hiller M."/>
            <person name="Vernes S.C."/>
            <person name="Myers E.W."/>
            <person name="Teeling E.C."/>
        </authorList>
    </citation>
    <scope>NUCLEOTIDE SEQUENCE [LARGE SCALE GENOMIC DNA]</scope>
    <source>
        <strain evidence="1">MMolMol1</strain>
        <tissue evidence="1">Muscle</tissue>
    </source>
</reference>
<keyword evidence="2" id="KW-1185">Reference proteome</keyword>
<evidence type="ECO:0000313" key="1">
    <source>
        <dbReference type="EMBL" id="KAF6438535.1"/>
    </source>
</evidence>
<organism evidence="1 2">
    <name type="scientific">Molossus molossus</name>
    <name type="common">Pallas' mastiff bat</name>
    <name type="synonym">Vespertilio molossus</name>
    <dbReference type="NCBI Taxonomy" id="27622"/>
    <lineage>
        <taxon>Eukaryota</taxon>
        <taxon>Metazoa</taxon>
        <taxon>Chordata</taxon>
        <taxon>Craniata</taxon>
        <taxon>Vertebrata</taxon>
        <taxon>Euteleostomi</taxon>
        <taxon>Mammalia</taxon>
        <taxon>Eutheria</taxon>
        <taxon>Laurasiatheria</taxon>
        <taxon>Chiroptera</taxon>
        <taxon>Yangochiroptera</taxon>
        <taxon>Molossidae</taxon>
        <taxon>Molossus</taxon>
    </lineage>
</organism>
<name>A0A7J8ET92_MOLMO</name>
<dbReference type="EMBL" id="JACASF010000013">
    <property type="protein sequence ID" value="KAF6438535.1"/>
    <property type="molecule type" value="Genomic_DNA"/>
</dbReference>
<gene>
    <name evidence="1" type="ORF">HJG59_013734</name>
</gene>
<evidence type="ECO:0000313" key="2">
    <source>
        <dbReference type="Proteomes" id="UP000550707"/>
    </source>
</evidence>
<accession>A0A7J8ET92</accession>
<sequence length="44" mass="4872">MATGLGLWNGTNNDTWDGDELGYKCRFNEDFKNSSLPGWCGSVD</sequence>